<dbReference type="Gene3D" id="3.60.110.10">
    <property type="entry name" value="Carbon-nitrogen hydrolase"/>
    <property type="match status" value="1"/>
</dbReference>
<dbReference type="InterPro" id="IPR036526">
    <property type="entry name" value="C-N_Hydrolase_sf"/>
</dbReference>
<dbReference type="InterPro" id="IPR003010">
    <property type="entry name" value="C-N_Hydrolase"/>
</dbReference>
<comment type="caution">
    <text evidence="2">The sequence shown here is derived from an EMBL/GenBank/DDBJ whole genome shotgun (WGS) entry which is preliminary data.</text>
</comment>
<dbReference type="PROSITE" id="PS50263">
    <property type="entry name" value="CN_HYDROLASE"/>
    <property type="match status" value="1"/>
</dbReference>
<sequence>MRIGCLQFNPSLGKPTENIARANLILEALSPKNLDLLVLPELAFSGYNHPSFSSILPYLEPTTTGPSTEWAKTTASKYDCIVTVGYPEIYTPISTRAESCTSQQTAYNSLVTVSPTGEILAHYRKMHLYYTDETWAQESPDGWLSTSLKVELKTRPERTVRASFGICMDLNPHKFVAPWEKYELSRHALEQGADILVLSMAWLTKLSPNAIETNFDEPDLDTLSYWIERLKPLVEAEKEVIVVCANRCGGELGKNPLGPEEGVRYAGSSWVGKVGKGQVTMWDIVGRAEERICFADTEVEPKWMLRMGSSRDGDHGG</sequence>
<dbReference type="EMBL" id="JBEFKJ010000032">
    <property type="protein sequence ID" value="KAL2038495.1"/>
    <property type="molecule type" value="Genomic_DNA"/>
</dbReference>
<reference evidence="2 3" key="1">
    <citation type="submission" date="2024-09" db="EMBL/GenBank/DDBJ databases">
        <title>Rethinking Asexuality: The Enigmatic Case of Functional Sexual Genes in Lepraria (Stereocaulaceae).</title>
        <authorList>
            <person name="Doellman M."/>
            <person name="Sun Y."/>
            <person name="Barcenas-Pena A."/>
            <person name="Lumbsch H.T."/>
            <person name="Grewe F."/>
        </authorList>
    </citation>
    <scope>NUCLEOTIDE SEQUENCE [LARGE SCALE GENOMIC DNA]</scope>
    <source>
        <strain evidence="2 3">Mercado 3170</strain>
    </source>
</reference>
<dbReference type="PANTHER" id="PTHR11750:SF26">
    <property type="entry name" value="PROTEIN N-TERMINAL AMIDASE"/>
    <property type="match status" value="1"/>
</dbReference>
<dbReference type="InterPro" id="IPR039703">
    <property type="entry name" value="Nta1"/>
</dbReference>
<keyword evidence="3" id="KW-1185">Reference proteome</keyword>
<evidence type="ECO:0000259" key="1">
    <source>
        <dbReference type="PROSITE" id="PS50263"/>
    </source>
</evidence>
<accession>A0ABR3ZXZ4</accession>
<gene>
    <name evidence="2" type="ORF">N7G274_008834</name>
</gene>
<dbReference type="Proteomes" id="UP001590950">
    <property type="component" value="Unassembled WGS sequence"/>
</dbReference>
<name>A0ABR3ZXZ4_9LECA</name>
<proteinExistence type="predicted"/>
<evidence type="ECO:0000313" key="3">
    <source>
        <dbReference type="Proteomes" id="UP001590950"/>
    </source>
</evidence>
<feature type="domain" description="CN hydrolase" evidence="1">
    <location>
        <begin position="1"/>
        <end position="299"/>
    </location>
</feature>
<organism evidence="2 3">
    <name type="scientific">Stereocaulon virgatum</name>
    <dbReference type="NCBI Taxonomy" id="373712"/>
    <lineage>
        <taxon>Eukaryota</taxon>
        <taxon>Fungi</taxon>
        <taxon>Dikarya</taxon>
        <taxon>Ascomycota</taxon>
        <taxon>Pezizomycotina</taxon>
        <taxon>Lecanoromycetes</taxon>
        <taxon>OSLEUM clade</taxon>
        <taxon>Lecanoromycetidae</taxon>
        <taxon>Lecanorales</taxon>
        <taxon>Lecanorineae</taxon>
        <taxon>Stereocaulaceae</taxon>
        <taxon>Stereocaulon</taxon>
    </lineage>
</organism>
<dbReference type="PANTHER" id="PTHR11750">
    <property type="entry name" value="PROTEIN N-TERMINAL AMIDASE"/>
    <property type="match status" value="1"/>
</dbReference>
<protein>
    <recommendedName>
        <fullName evidence="1">CN hydrolase domain-containing protein</fullName>
    </recommendedName>
</protein>
<dbReference type="SUPFAM" id="SSF56317">
    <property type="entry name" value="Carbon-nitrogen hydrolase"/>
    <property type="match status" value="1"/>
</dbReference>
<dbReference type="Pfam" id="PF00795">
    <property type="entry name" value="CN_hydrolase"/>
    <property type="match status" value="1"/>
</dbReference>
<evidence type="ECO:0000313" key="2">
    <source>
        <dbReference type="EMBL" id="KAL2038495.1"/>
    </source>
</evidence>